<dbReference type="EMBL" id="JBHSJE010000015">
    <property type="protein sequence ID" value="MFC4983312.1"/>
    <property type="molecule type" value="Genomic_DNA"/>
</dbReference>
<sequence>MSASTSRTLPPEIAESESVMALIERGKADGQIAGDDVRRAFEADQIPPTQWKNVLRSLNQILEEEGVTLMVSAAESPKRARKSVAAKSPVKRTATKTVAAKTTVTRTVAASAAPAAENADVAADDAAVAAPAKKTAAKKTVAKKTVAKKATVKKTAAKKAGKQDDELLDGDEPVEEVKAGKGEEEEGEGENKGFVLSDDDEDDAPAQQVAVAGATADPVKDYLKQIGKVPLLNAEQEVELAKRIEAGLFAEDKLANSDKLAPKLKRELEIIAEDGRRAKNHLLEANLRLVVSLAKRYTGRGMLFLDLIQEGNLGLIRAVEKFDYTKGYKFSTYATWWIRQAITRAMADQARTIRIPVHMVEVINKLARVQRQMLQDLGREPTPEELAKELDMTPEKVIEVQKYGREPISLHTPLGEDGDSEFGDLIEDSEAVVPADAVSFTLLQEQLHSVLDTLSEREAGVVSMRFGLTDGQPKTLDEIGKVYGVTRERIRQIESKTMSKLRHPSRSQVLRDYLD</sequence>
<comment type="subcellular location">
    <subcellularLocation>
        <location evidence="5">Cytoplasm</location>
    </subcellularLocation>
</comment>
<feature type="domain" description="RNA polymerase sigma-70" evidence="7">
    <location>
        <begin position="306"/>
        <end position="319"/>
    </location>
</feature>
<dbReference type="Gene3D" id="1.10.10.10">
    <property type="entry name" value="Winged helix-like DNA-binding domain superfamily/Winged helix DNA-binding domain"/>
    <property type="match status" value="2"/>
</dbReference>
<dbReference type="PROSITE" id="PS00715">
    <property type="entry name" value="SIGMA70_1"/>
    <property type="match status" value="1"/>
</dbReference>
<feature type="domain" description="RNA polymerase sigma-70" evidence="8">
    <location>
        <begin position="475"/>
        <end position="501"/>
    </location>
</feature>
<evidence type="ECO:0000256" key="6">
    <source>
        <dbReference type="SAM" id="MobiDB-lite"/>
    </source>
</evidence>
<dbReference type="InterPro" id="IPR012760">
    <property type="entry name" value="RNA_pol_sigma_RpoD_C"/>
</dbReference>
<dbReference type="InterPro" id="IPR050239">
    <property type="entry name" value="Sigma-70_RNA_pol_init_factors"/>
</dbReference>
<feature type="region of interest" description="Sigma-70 factor domain-4" evidence="5">
    <location>
        <begin position="450"/>
        <end position="503"/>
    </location>
</feature>
<dbReference type="RefSeq" id="WP_033305212.1">
    <property type="nucleotide sequence ID" value="NZ_CAKMXI010000018.1"/>
</dbReference>
<dbReference type="Proteomes" id="UP001595908">
    <property type="component" value="Unassembled WGS sequence"/>
</dbReference>
<dbReference type="PANTHER" id="PTHR30603:SF59">
    <property type="entry name" value="RNA POLYMERASE PRINCIPAL SIGMA FACTOR HRDA"/>
    <property type="match status" value="1"/>
</dbReference>
<dbReference type="NCBIfam" id="TIGR02393">
    <property type="entry name" value="RpoD_Cterm"/>
    <property type="match status" value="1"/>
</dbReference>
<dbReference type="InterPro" id="IPR036388">
    <property type="entry name" value="WH-like_DNA-bd_sf"/>
</dbReference>
<keyword evidence="10" id="KW-1185">Reference proteome</keyword>
<dbReference type="InterPro" id="IPR028630">
    <property type="entry name" value="Sigma70_RpoD"/>
</dbReference>
<dbReference type="InterPro" id="IPR007624">
    <property type="entry name" value="RNA_pol_sigma70_r3"/>
</dbReference>
<dbReference type="PRINTS" id="PR00046">
    <property type="entry name" value="SIGMA70FCT"/>
</dbReference>
<evidence type="ECO:0000259" key="7">
    <source>
        <dbReference type="PROSITE" id="PS00715"/>
    </source>
</evidence>
<dbReference type="InterPro" id="IPR014284">
    <property type="entry name" value="RNA_pol_sigma-70_dom"/>
</dbReference>
<keyword evidence="2 5" id="KW-0731">Sigma factor</keyword>
<dbReference type="GeneID" id="31237017"/>
<dbReference type="Gene3D" id="1.10.601.10">
    <property type="entry name" value="RNA Polymerase Primary Sigma Factor"/>
    <property type="match status" value="2"/>
</dbReference>
<dbReference type="InterPro" id="IPR013325">
    <property type="entry name" value="RNA_pol_sigma_r2"/>
</dbReference>
<evidence type="ECO:0000256" key="5">
    <source>
        <dbReference type="HAMAP-Rule" id="MF_00963"/>
    </source>
</evidence>
<dbReference type="Pfam" id="PF00140">
    <property type="entry name" value="Sigma70_r1_2"/>
    <property type="match status" value="1"/>
</dbReference>
<dbReference type="NCBIfam" id="NF004561">
    <property type="entry name" value="PRK05901.1-3"/>
    <property type="match status" value="1"/>
</dbReference>
<dbReference type="Pfam" id="PF04539">
    <property type="entry name" value="Sigma70_r3"/>
    <property type="match status" value="1"/>
</dbReference>
<dbReference type="InterPro" id="IPR000943">
    <property type="entry name" value="RNA_pol_sigma70"/>
</dbReference>
<dbReference type="NCBIfam" id="TIGR02937">
    <property type="entry name" value="sigma70-ECF"/>
    <property type="match status" value="1"/>
</dbReference>
<comment type="function">
    <text evidence="5">Sigma factors are initiation factors that promote the attachment of RNA polymerase to specific initiation sites and are then released. This sigma factor is the primary sigma factor during exponential growth.</text>
</comment>
<proteinExistence type="inferred from homology"/>
<evidence type="ECO:0000259" key="8">
    <source>
        <dbReference type="PROSITE" id="PS00716"/>
    </source>
</evidence>
<evidence type="ECO:0000313" key="9">
    <source>
        <dbReference type="EMBL" id="MFC4983312.1"/>
    </source>
</evidence>
<evidence type="ECO:0000256" key="4">
    <source>
        <dbReference type="ARBA" id="ARBA00023163"/>
    </source>
</evidence>
<dbReference type="InterPro" id="IPR007630">
    <property type="entry name" value="RNA_pol_sigma70_r4"/>
</dbReference>
<evidence type="ECO:0000313" key="10">
    <source>
        <dbReference type="Proteomes" id="UP001595908"/>
    </source>
</evidence>
<dbReference type="CDD" id="cd06171">
    <property type="entry name" value="Sigma70_r4"/>
    <property type="match status" value="1"/>
</dbReference>
<feature type="DNA-binding region" description="H-T-H motif" evidence="5">
    <location>
        <begin position="476"/>
        <end position="495"/>
    </location>
</feature>
<feature type="region of interest" description="Sigma-70 factor domain-3" evidence="5">
    <location>
        <begin position="361"/>
        <end position="437"/>
    </location>
</feature>
<feature type="region of interest" description="Disordered" evidence="6">
    <location>
        <begin position="153"/>
        <end position="201"/>
    </location>
</feature>
<dbReference type="PANTHER" id="PTHR30603">
    <property type="entry name" value="RNA POLYMERASE SIGMA FACTOR RPO"/>
    <property type="match status" value="1"/>
</dbReference>
<evidence type="ECO:0000256" key="3">
    <source>
        <dbReference type="ARBA" id="ARBA00023125"/>
    </source>
</evidence>
<dbReference type="InterPro" id="IPR009042">
    <property type="entry name" value="RNA_pol_sigma70_r1_2"/>
</dbReference>
<accession>A0ABV9VKB6</accession>
<evidence type="ECO:0000256" key="1">
    <source>
        <dbReference type="ARBA" id="ARBA00023015"/>
    </source>
</evidence>
<comment type="caution">
    <text evidence="9">The sequence shown here is derived from an EMBL/GenBank/DDBJ whole genome shotgun (WGS) entry which is preliminary data.</text>
</comment>
<name>A0ABV9VKB6_STRAZ</name>
<keyword evidence="5" id="KW-0963">Cytoplasm</keyword>
<protein>
    <recommendedName>
        <fullName evidence="5">RNA polymerase sigma factor SigA</fullName>
    </recommendedName>
</protein>
<dbReference type="Pfam" id="PF04545">
    <property type="entry name" value="Sigma70_r4"/>
    <property type="match status" value="1"/>
</dbReference>
<dbReference type="HAMAP" id="MF_00963">
    <property type="entry name" value="Sigma70_RpoD_SigA"/>
    <property type="match status" value="1"/>
</dbReference>
<keyword evidence="3 5" id="KW-0238">DNA-binding</keyword>
<dbReference type="InterPro" id="IPR007627">
    <property type="entry name" value="RNA_pol_sigma70_r2"/>
</dbReference>
<dbReference type="SUPFAM" id="SSF88659">
    <property type="entry name" value="Sigma3 and sigma4 domains of RNA polymerase sigma factors"/>
    <property type="match status" value="2"/>
</dbReference>
<comment type="similarity">
    <text evidence="5">Belongs to the sigma-70 factor family. RpoD/SigA subfamily.</text>
</comment>
<dbReference type="SUPFAM" id="SSF88946">
    <property type="entry name" value="Sigma2 domain of RNA polymerase sigma factors"/>
    <property type="match status" value="1"/>
</dbReference>
<organism evidence="9 10">
    <name type="scientific">Streptomyces atroolivaceus</name>
    <dbReference type="NCBI Taxonomy" id="66869"/>
    <lineage>
        <taxon>Bacteria</taxon>
        <taxon>Bacillati</taxon>
        <taxon>Actinomycetota</taxon>
        <taxon>Actinomycetes</taxon>
        <taxon>Kitasatosporales</taxon>
        <taxon>Streptomycetaceae</taxon>
        <taxon>Streptomyces</taxon>
    </lineage>
</organism>
<keyword evidence="4 5" id="KW-0804">Transcription</keyword>
<dbReference type="Pfam" id="PF04542">
    <property type="entry name" value="Sigma70_r2"/>
    <property type="match status" value="1"/>
</dbReference>
<dbReference type="PROSITE" id="PS00716">
    <property type="entry name" value="SIGMA70_2"/>
    <property type="match status" value="1"/>
</dbReference>
<keyword evidence="1 5" id="KW-0805">Transcription regulation</keyword>
<evidence type="ECO:0000256" key="2">
    <source>
        <dbReference type="ARBA" id="ARBA00023082"/>
    </source>
</evidence>
<feature type="region of interest" description="Sigma-70 factor domain-2" evidence="5">
    <location>
        <begin position="282"/>
        <end position="352"/>
    </location>
</feature>
<feature type="short sequence motif" description="Interaction with polymerase core subunit RpoC" evidence="5">
    <location>
        <begin position="306"/>
        <end position="309"/>
    </location>
</feature>
<comment type="subunit">
    <text evidence="5">Interacts transiently with the RNA polymerase catalytic core.</text>
</comment>
<dbReference type="NCBIfam" id="NF005920">
    <property type="entry name" value="PRK07921.1"/>
    <property type="match status" value="1"/>
</dbReference>
<reference evidence="10" key="1">
    <citation type="journal article" date="2019" name="Int. J. Syst. Evol. Microbiol.">
        <title>The Global Catalogue of Microorganisms (GCM) 10K type strain sequencing project: providing services to taxonomists for standard genome sequencing and annotation.</title>
        <authorList>
            <consortium name="The Broad Institute Genomics Platform"/>
            <consortium name="The Broad Institute Genome Sequencing Center for Infectious Disease"/>
            <person name="Wu L."/>
            <person name="Ma J."/>
        </authorList>
    </citation>
    <scope>NUCLEOTIDE SEQUENCE [LARGE SCALE GENOMIC DNA]</scope>
    <source>
        <strain evidence="10">ICMP 257</strain>
    </source>
</reference>
<gene>
    <name evidence="5" type="primary">sigA</name>
    <name evidence="9" type="ORF">ACFPL4_34105</name>
</gene>
<dbReference type="InterPro" id="IPR013324">
    <property type="entry name" value="RNA_pol_sigma_r3/r4-like"/>
</dbReference>